<name>A0A1S7LG59_MAGMO</name>
<dbReference type="SUPFAM" id="SSF51182">
    <property type="entry name" value="RmlC-like cupins"/>
    <property type="match status" value="1"/>
</dbReference>
<dbReference type="EMBL" id="LO017727">
    <property type="protein sequence ID" value="CRH04786.1"/>
    <property type="molecule type" value="Genomic_DNA"/>
</dbReference>
<gene>
    <name evidence="2" type="ORF">MAGMO_0582</name>
</gene>
<evidence type="ECO:0000313" key="2">
    <source>
        <dbReference type="EMBL" id="CRH04786.1"/>
    </source>
</evidence>
<dbReference type="Pfam" id="PF07883">
    <property type="entry name" value="Cupin_2"/>
    <property type="match status" value="1"/>
</dbReference>
<sequence>MIERFEWPDRASMAQAIRDAGYTPSEYRYPPGTYFPPHTHNVAKIVAVCSGRFSLELSGERVTLEPLQGVLVPAHALHDAEVLGEEPVVSIDAMKEG</sequence>
<dbReference type="Gene3D" id="2.60.120.10">
    <property type="entry name" value="Jelly Rolls"/>
    <property type="match status" value="1"/>
</dbReference>
<accession>A0A1S7LG59</accession>
<dbReference type="PANTHER" id="PTHR40112:SF1">
    <property type="entry name" value="H2HPP ISOMERASE"/>
    <property type="match status" value="1"/>
</dbReference>
<dbReference type="InterPro" id="IPR013096">
    <property type="entry name" value="Cupin_2"/>
</dbReference>
<organism evidence="2">
    <name type="scientific">Magnetococcus massalia (strain MO-1)</name>
    <dbReference type="NCBI Taxonomy" id="451514"/>
    <lineage>
        <taxon>Bacteria</taxon>
        <taxon>Pseudomonadati</taxon>
        <taxon>Pseudomonadota</taxon>
        <taxon>Magnetococcia</taxon>
        <taxon>Magnetococcales</taxon>
        <taxon>Magnetococcaceae</taxon>
        <taxon>Magnetococcus</taxon>
    </lineage>
</organism>
<evidence type="ECO:0000259" key="1">
    <source>
        <dbReference type="Pfam" id="PF07883"/>
    </source>
</evidence>
<dbReference type="AlphaFoldDB" id="A0A1S7LG59"/>
<proteinExistence type="predicted"/>
<reference evidence="2" key="1">
    <citation type="submission" date="2015-04" db="EMBL/GenBank/DDBJ databases">
        <authorList>
            <person name="Syromyatnikov M.Y."/>
            <person name="Popov V.N."/>
        </authorList>
    </citation>
    <scope>NUCLEOTIDE SEQUENCE</scope>
    <source>
        <strain evidence="2">MO-1</strain>
    </source>
</reference>
<dbReference type="PANTHER" id="PTHR40112">
    <property type="entry name" value="H2HPP ISOMERASE"/>
    <property type="match status" value="1"/>
</dbReference>
<feature type="domain" description="Cupin type-2" evidence="1">
    <location>
        <begin position="27"/>
        <end position="91"/>
    </location>
</feature>
<dbReference type="InterPro" id="IPR011051">
    <property type="entry name" value="RmlC_Cupin_sf"/>
</dbReference>
<protein>
    <recommendedName>
        <fullName evidence="1">Cupin type-2 domain-containing protein</fullName>
    </recommendedName>
</protein>
<dbReference type="InterPro" id="IPR052535">
    <property type="entry name" value="Bacilysin_H2HPP_isomerase"/>
</dbReference>
<dbReference type="InterPro" id="IPR014710">
    <property type="entry name" value="RmlC-like_jellyroll"/>
</dbReference>